<reference evidence="1" key="1">
    <citation type="journal article" date="2014" name="Int. J. Syst. Evol. Microbiol.">
        <title>Complete genome sequence of Corynebacterium casei LMG S-19264T (=DSM 44701T), isolated from a smear-ripened cheese.</title>
        <authorList>
            <consortium name="US DOE Joint Genome Institute (JGI-PGF)"/>
            <person name="Walter F."/>
            <person name="Albersmeier A."/>
            <person name="Kalinowski J."/>
            <person name="Ruckert C."/>
        </authorList>
    </citation>
    <scope>NUCLEOTIDE SEQUENCE</scope>
    <source>
        <strain evidence="1">VKM Ac-1321</strain>
    </source>
</reference>
<accession>A0A9W6KNZ4</accession>
<organism evidence="1 2">
    <name type="scientific">Dactylosporangium matsuzakiense</name>
    <dbReference type="NCBI Taxonomy" id="53360"/>
    <lineage>
        <taxon>Bacteria</taxon>
        <taxon>Bacillati</taxon>
        <taxon>Actinomycetota</taxon>
        <taxon>Actinomycetes</taxon>
        <taxon>Micromonosporales</taxon>
        <taxon>Micromonosporaceae</taxon>
        <taxon>Dactylosporangium</taxon>
    </lineage>
</organism>
<dbReference type="AlphaFoldDB" id="A0A9W6KNZ4"/>
<gene>
    <name evidence="1" type="ORF">GCM10017581_045560</name>
</gene>
<sequence length="133" mass="14910">MRLESSDATDVGERTVYPDRACAQLRIEAASRLSHEPLSPKFRPPHYEANHTLDRGARSIADAAALGISERHLRRCIRTESGYGPQTWLRIVWLERLLAAGAGWTGWAWRARAPSRPGRLASTPAWATPLRRT</sequence>
<keyword evidence="2" id="KW-1185">Reference proteome</keyword>
<proteinExistence type="predicted"/>
<dbReference type="Proteomes" id="UP001143480">
    <property type="component" value="Unassembled WGS sequence"/>
</dbReference>
<dbReference type="Gene3D" id="1.10.10.60">
    <property type="entry name" value="Homeodomain-like"/>
    <property type="match status" value="1"/>
</dbReference>
<reference evidence="1" key="2">
    <citation type="submission" date="2023-01" db="EMBL/GenBank/DDBJ databases">
        <authorList>
            <person name="Sun Q."/>
            <person name="Evtushenko L."/>
        </authorList>
    </citation>
    <scope>NUCLEOTIDE SEQUENCE</scope>
    <source>
        <strain evidence="1">VKM Ac-1321</strain>
    </source>
</reference>
<comment type="caution">
    <text evidence="1">The sequence shown here is derived from an EMBL/GenBank/DDBJ whole genome shotgun (WGS) entry which is preliminary data.</text>
</comment>
<name>A0A9W6KNZ4_9ACTN</name>
<dbReference type="EMBL" id="BSFP01000026">
    <property type="protein sequence ID" value="GLL02814.1"/>
    <property type="molecule type" value="Genomic_DNA"/>
</dbReference>
<evidence type="ECO:0000313" key="1">
    <source>
        <dbReference type="EMBL" id="GLL02814.1"/>
    </source>
</evidence>
<evidence type="ECO:0008006" key="3">
    <source>
        <dbReference type="Google" id="ProtNLM"/>
    </source>
</evidence>
<protein>
    <recommendedName>
        <fullName evidence="3">HTH araC/xylS-type domain-containing protein</fullName>
    </recommendedName>
</protein>
<evidence type="ECO:0000313" key="2">
    <source>
        <dbReference type="Proteomes" id="UP001143480"/>
    </source>
</evidence>